<sequence>MFGVLMFSSKLLMEALPNIHLLGMFTVLLTVVYRSRALYPIYTYVLLNGAYAGFSPWWLPYLYIWTVLWGVVMLLPKNMPRKAAAVVYPLVCALHGLAFGTLYAPLQALMYGYDWRGMLTWISLGFPMDVLHAVGNLAAGLLILPLSDLLRKLNVRFRIGA</sequence>
<dbReference type="Proteomes" id="UP000824238">
    <property type="component" value="Unassembled WGS sequence"/>
</dbReference>
<evidence type="ECO:0000313" key="2">
    <source>
        <dbReference type="EMBL" id="HIR55852.1"/>
    </source>
</evidence>
<reference evidence="2" key="1">
    <citation type="submission" date="2020-10" db="EMBL/GenBank/DDBJ databases">
        <authorList>
            <person name="Gilroy R."/>
        </authorList>
    </citation>
    <scope>NUCLEOTIDE SEQUENCE</scope>
    <source>
        <strain evidence="2">ChiGjej3B3-7149</strain>
    </source>
</reference>
<proteinExistence type="predicted"/>
<gene>
    <name evidence="2" type="ORF">IAD36_09695</name>
</gene>
<comment type="caution">
    <text evidence="2">The sequence shown here is derived from an EMBL/GenBank/DDBJ whole genome shotgun (WGS) entry which is preliminary data.</text>
</comment>
<accession>A0A9D1IZX7</accession>
<dbReference type="AlphaFoldDB" id="A0A9D1IZX7"/>
<feature type="transmembrane region" description="Helical" evidence="1">
    <location>
        <begin position="130"/>
        <end position="150"/>
    </location>
</feature>
<evidence type="ECO:0000256" key="1">
    <source>
        <dbReference type="SAM" id="Phobius"/>
    </source>
</evidence>
<protein>
    <submittedName>
        <fullName evidence="2">Uncharacterized protein</fullName>
    </submittedName>
</protein>
<keyword evidence="1" id="KW-0472">Membrane</keyword>
<feature type="transmembrane region" description="Helical" evidence="1">
    <location>
        <begin position="87"/>
        <end position="110"/>
    </location>
</feature>
<organism evidence="2 3">
    <name type="scientific">Candidatus Scatomorpha intestinigallinarum</name>
    <dbReference type="NCBI Taxonomy" id="2840923"/>
    <lineage>
        <taxon>Bacteria</taxon>
        <taxon>Bacillati</taxon>
        <taxon>Bacillota</taxon>
        <taxon>Clostridia</taxon>
        <taxon>Eubacteriales</taxon>
        <taxon>Candidatus Scatomorpha</taxon>
    </lineage>
</organism>
<reference evidence="2" key="2">
    <citation type="journal article" date="2021" name="PeerJ">
        <title>Extensive microbial diversity within the chicken gut microbiome revealed by metagenomics and culture.</title>
        <authorList>
            <person name="Gilroy R."/>
            <person name="Ravi A."/>
            <person name="Getino M."/>
            <person name="Pursley I."/>
            <person name="Horton D.L."/>
            <person name="Alikhan N.F."/>
            <person name="Baker D."/>
            <person name="Gharbi K."/>
            <person name="Hall N."/>
            <person name="Watson M."/>
            <person name="Adriaenssens E.M."/>
            <person name="Foster-Nyarko E."/>
            <person name="Jarju S."/>
            <person name="Secka A."/>
            <person name="Antonio M."/>
            <person name="Oren A."/>
            <person name="Chaudhuri R.R."/>
            <person name="La Ragione R."/>
            <person name="Hildebrand F."/>
            <person name="Pallen M.J."/>
        </authorList>
    </citation>
    <scope>NUCLEOTIDE SEQUENCE</scope>
    <source>
        <strain evidence="2">ChiGjej3B3-7149</strain>
    </source>
</reference>
<feature type="transmembrane region" description="Helical" evidence="1">
    <location>
        <begin position="58"/>
        <end position="75"/>
    </location>
</feature>
<evidence type="ECO:0000313" key="3">
    <source>
        <dbReference type="Proteomes" id="UP000824238"/>
    </source>
</evidence>
<keyword evidence="1" id="KW-1133">Transmembrane helix</keyword>
<dbReference type="EMBL" id="DVHH01000233">
    <property type="protein sequence ID" value="HIR55852.1"/>
    <property type="molecule type" value="Genomic_DNA"/>
</dbReference>
<name>A0A9D1IZX7_9FIRM</name>
<keyword evidence="1" id="KW-0812">Transmembrane</keyword>